<evidence type="ECO:0000259" key="3">
    <source>
        <dbReference type="Pfam" id="PF07635"/>
    </source>
</evidence>
<accession>A0A6J4PJX5</accession>
<keyword evidence="1" id="KW-0732">Signal</keyword>
<reference evidence="4" key="1">
    <citation type="submission" date="2020-02" db="EMBL/GenBank/DDBJ databases">
        <authorList>
            <person name="Meier V. D."/>
        </authorList>
    </citation>
    <scope>NUCLEOTIDE SEQUENCE</scope>
    <source>
        <strain evidence="4">AVDCRST_MAG64</strain>
    </source>
</reference>
<feature type="non-terminal residue" evidence="4">
    <location>
        <position position="422"/>
    </location>
</feature>
<feature type="domain" description="Cytochrome C Planctomycete-type" evidence="3">
    <location>
        <begin position="47"/>
        <end position="105"/>
    </location>
</feature>
<evidence type="ECO:0000256" key="1">
    <source>
        <dbReference type="SAM" id="SignalP"/>
    </source>
</evidence>
<feature type="domain" description="DUF1549" evidence="2">
    <location>
        <begin position="156"/>
        <end position="369"/>
    </location>
</feature>
<dbReference type="InterPro" id="IPR011444">
    <property type="entry name" value="DUF1549"/>
</dbReference>
<dbReference type="Pfam" id="PF07583">
    <property type="entry name" value="PSCyt2"/>
    <property type="match status" value="1"/>
</dbReference>
<dbReference type="GO" id="GO:0020037">
    <property type="term" value="F:heme binding"/>
    <property type="evidence" value="ECO:0007669"/>
    <property type="project" value="InterPro"/>
</dbReference>
<proteinExistence type="predicted"/>
<evidence type="ECO:0000259" key="2">
    <source>
        <dbReference type="Pfam" id="PF07583"/>
    </source>
</evidence>
<feature type="signal peptide" evidence="1">
    <location>
        <begin position="1"/>
        <end position="26"/>
    </location>
</feature>
<dbReference type="InterPro" id="IPR036909">
    <property type="entry name" value="Cyt_c-like_dom_sf"/>
</dbReference>
<dbReference type="InterPro" id="IPR011429">
    <property type="entry name" value="Cyt_c_Planctomycete-type"/>
</dbReference>
<feature type="chain" id="PRO_5026652004" description="Cytochrome c domain-containing protein" evidence="1">
    <location>
        <begin position="27"/>
        <end position="422"/>
    </location>
</feature>
<evidence type="ECO:0000313" key="4">
    <source>
        <dbReference type="EMBL" id="CAA9416719.1"/>
    </source>
</evidence>
<dbReference type="SUPFAM" id="SSF46626">
    <property type="entry name" value="Cytochrome c"/>
    <property type="match status" value="1"/>
</dbReference>
<protein>
    <recommendedName>
        <fullName evidence="5">Cytochrome c domain-containing protein</fullName>
    </recommendedName>
</protein>
<dbReference type="EMBL" id="CADCUQ010000592">
    <property type="protein sequence ID" value="CAA9416719.1"/>
    <property type="molecule type" value="Genomic_DNA"/>
</dbReference>
<sequence length="422" mass="46351">MTRFSSRAPAVALVLLAAVASRPARASDPAAAVSYAKDVKVILAHNCYECHAKDKKKGAFSLNSRELVLKGGENGPNVVPGKADESDLIKRLTTDDEDLRMPPKGPGLKPAEVAVLKAWVDQGLKWDEITPADIATRRPQNLKPRKPTVPPGEGPPVDRILSAYLTANGVKPGVVGDEVFARRVYLDIVGLPPTPAQLAAFAADASADKRRALVRALLADDKAYADHWMTFWQDHLRDGKKDIGTTDIFKPVTGWLHHALLTNKPYDRFVAELVTAKIPKDQMTEAEISGQEKDRQKALTDPNDAEGFLLGQLSGLERPRGDQAWQVQAAQNIGQVFLGVQLKCATCHDSFIDQWTMRDAWSLANVFANDPLEAVRCEQPTGKRFEARFLYPDMGSIDPKAPVAERQRKLAELLTSPQNGRF</sequence>
<organism evidence="4">
    <name type="scientific">uncultured Phycisphaerae bacterium</name>
    <dbReference type="NCBI Taxonomy" id="904963"/>
    <lineage>
        <taxon>Bacteria</taxon>
        <taxon>Pseudomonadati</taxon>
        <taxon>Planctomycetota</taxon>
        <taxon>Phycisphaerae</taxon>
        <taxon>environmental samples</taxon>
    </lineage>
</organism>
<dbReference type="AlphaFoldDB" id="A0A6J4PJX5"/>
<gene>
    <name evidence="4" type="ORF">AVDCRST_MAG64-2642</name>
</gene>
<dbReference type="GO" id="GO:0009055">
    <property type="term" value="F:electron transfer activity"/>
    <property type="evidence" value="ECO:0007669"/>
    <property type="project" value="InterPro"/>
</dbReference>
<evidence type="ECO:0008006" key="5">
    <source>
        <dbReference type="Google" id="ProtNLM"/>
    </source>
</evidence>
<dbReference type="PANTHER" id="PTHR35889">
    <property type="entry name" value="CYCLOINULO-OLIGOSACCHARIDE FRUCTANOTRANSFERASE-RELATED"/>
    <property type="match status" value="1"/>
</dbReference>
<name>A0A6J4PJX5_9BACT</name>
<dbReference type="Pfam" id="PF07635">
    <property type="entry name" value="PSCyt1"/>
    <property type="match status" value="1"/>
</dbReference>
<dbReference type="PANTHER" id="PTHR35889:SF3">
    <property type="entry name" value="F-BOX DOMAIN-CONTAINING PROTEIN"/>
    <property type="match status" value="1"/>
</dbReference>